<dbReference type="NCBIfam" id="NF008865">
    <property type="entry name" value="PRK11898.1"/>
    <property type="match status" value="1"/>
</dbReference>
<feature type="domain" description="Chorismate mutase" evidence="18">
    <location>
        <begin position="6"/>
        <end position="98"/>
    </location>
</feature>
<dbReference type="Gene3D" id="1.20.59.10">
    <property type="entry name" value="Chorismate mutase"/>
    <property type="match status" value="1"/>
</dbReference>
<evidence type="ECO:0000259" key="19">
    <source>
        <dbReference type="PROSITE" id="PS51171"/>
    </source>
</evidence>
<evidence type="ECO:0000256" key="2">
    <source>
        <dbReference type="ARBA" id="ARBA00002364"/>
    </source>
</evidence>
<reference evidence="21" key="1">
    <citation type="submission" date="2018-06" db="EMBL/GenBank/DDBJ databases">
        <authorList>
            <person name="Zhirakovskaya E."/>
        </authorList>
    </citation>
    <scope>NUCLEOTIDE SEQUENCE</scope>
</reference>
<dbReference type="SUPFAM" id="SSF53850">
    <property type="entry name" value="Periplasmic binding protein-like II"/>
    <property type="match status" value="1"/>
</dbReference>
<keyword evidence="13 21" id="KW-0456">Lyase</keyword>
<evidence type="ECO:0000256" key="13">
    <source>
        <dbReference type="ARBA" id="ARBA00023239"/>
    </source>
</evidence>
<dbReference type="InterPro" id="IPR018528">
    <property type="entry name" value="Preph_deHydtase_CS"/>
</dbReference>
<dbReference type="AlphaFoldDB" id="A0A3B0VKC3"/>
<dbReference type="PROSITE" id="PS51168">
    <property type="entry name" value="CHORISMATE_MUT_2"/>
    <property type="match status" value="1"/>
</dbReference>
<comment type="catalytic activity">
    <reaction evidence="17">
        <text>prephenate + H(+) = 3-phenylpyruvate + CO2 + H2O</text>
        <dbReference type="Rhea" id="RHEA:21648"/>
        <dbReference type="ChEBI" id="CHEBI:15377"/>
        <dbReference type="ChEBI" id="CHEBI:15378"/>
        <dbReference type="ChEBI" id="CHEBI:16526"/>
        <dbReference type="ChEBI" id="CHEBI:18005"/>
        <dbReference type="ChEBI" id="CHEBI:29934"/>
        <dbReference type="EC" id="4.2.1.51"/>
    </reaction>
</comment>
<evidence type="ECO:0000256" key="17">
    <source>
        <dbReference type="ARBA" id="ARBA00047848"/>
    </source>
</evidence>
<evidence type="ECO:0000256" key="8">
    <source>
        <dbReference type="ARBA" id="ARBA00022490"/>
    </source>
</evidence>
<dbReference type="InterPro" id="IPR008242">
    <property type="entry name" value="Chor_mutase/pphenate_deHydtase"/>
</dbReference>
<evidence type="ECO:0000259" key="20">
    <source>
        <dbReference type="PROSITE" id="PS51671"/>
    </source>
</evidence>
<keyword evidence="12 21" id="KW-0413">Isomerase</keyword>
<dbReference type="InterPro" id="IPR045865">
    <property type="entry name" value="ACT-like_dom_sf"/>
</dbReference>
<dbReference type="PIRSF" id="PIRSF001500">
    <property type="entry name" value="Chor_mut_pdt_Ppr"/>
    <property type="match status" value="1"/>
</dbReference>
<evidence type="ECO:0000256" key="6">
    <source>
        <dbReference type="ARBA" id="ARBA00013147"/>
    </source>
</evidence>
<keyword evidence="11" id="KW-0584">Phenylalanine biosynthesis</keyword>
<dbReference type="UniPathway" id="UPA00120">
    <property type="reaction ID" value="UER00203"/>
</dbReference>
<feature type="domain" description="ACT" evidence="20">
    <location>
        <begin position="285"/>
        <end position="362"/>
    </location>
</feature>
<dbReference type="InterPro" id="IPR010957">
    <property type="entry name" value="G/b/e-P-prot_chorismate_mutase"/>
</dbReference>
<dbReference type="InterPro" id="IPR036263">
    <property type="entry name" value="Chorismate_II_sf"/>
</dbReference>
<comment type="pathway">
    <text evidence="4">Amino-acid biosynthesis; L-phenylalanine biosynthesis; phenylpyruvate from prephenate: step 1/1.</text>
</comment>
<dbReference type="InterPro" id="IPR036979">
    <property type="entry name" value="CM_dom_sf"/>
</dbReference>
<dbReference type="PANTHER" id="PTHR21022:SF19">
    <property type="entry name" value="PREPHENATE DEHYDRATASE-RELATED"/>
    <property type="match status" value="1"/>
</dbReference>
<evidence type="ECO:0000256" key="15">
    <source>
        <dbReference type="ARBA" id="ARBA00031175"/>
    </source>
</evidence>
<evidence type="ECO:0000313" key="21">
    <source>
        <dbReference type="EMBL" id="VAW38797.1"/>
    </source>
</evidence>
<comment type="pathway">
    <text evidence="5">Metabolic intermediate biosynthesis; prephenate biosynthesis; prephenate from chorismate: step 1/1.</text>
</comment>
<accession>A0A3B0VKC3</accession>
<keyword evidence="10" id="KW-0057">Aromatic amino acid biosynthesis</keyword>
<evidence type="ECO:0000256" key="7">
    <source>
        <dbReference type="ARBA" id="ARBA00014401"/>
    </source>
</evidence>
<dbReference type="PROSITE" id="PS51171">
    <property type="entry name" value="PREPHENATE_DEHYDR_3"/>
    <property type="match status" value="1"/>
</dbReference>
<dbReference type="PROSITE" id="PS00857">
    <property type="entry name" value="PREPHENATE_DEHYDR_1"/>
    <property type="match status" value="1"/>
</dbReference>
<dbReference type="GO" id="GO:0046417">
    <property type="term" value="P:chorismate metabolic process"/>
    <property type="evidence" value="ECO:0007669"/>
    <property type="project" value="InterPro"/>
</dbReference>
<dbReference type="GO" id="GO:0004106">
    <property type="term" value="F:chorismate mutase activity"/>
    <property type="evidence" value="ECO:0007669"/>
    <property type="project" value="UniProtKB-EC"/>
</dbReference>
<keyword evidence="9" id="KW-0028">Amino-acid biosynthesis</keyword>
<dbReference type="CDD" id="cd04905">
    <property type="entry name" value="ACT_CM-PDT"/>
    <property type="match status" value="1"/>
</dbReference>
<evidence type="ECO:0000256" key="10">
    <source>
        <dbReference type="ARBA" id="ARBA00023141"/>
    </source>
</evidence>
<proteinExistence type="predicted"/>
<protein>
    <recommendedName>
        <fullName evidence="7">Bifunctional chorismate mutase/prephenate dehydratase</fullName>
        <ecNumber evidence="6">4.2.1.51</ecNumber>
    </recommendedName>
    <alternativeName>
        <fullName evidence="16">Chorismate mutase-prephenate dehydratase</fullName>
    </alternativeName>
    <alternativeName>
        <fullName evidence="15">p-protein</fullName>
    </alternativeName>
</protein>
<evidence type="ECO:0000256" key="1">
    <source>
        <dbReference type="ARBA" id="ARBA00000824"/>
    </source>
</evidence>
<dbReference type="EMBL" id="UOEW01000212">
    <property type="protein sequence ID" value="VAW38797.1"/>
    <property type="molecule type" value="Genomic_DNA"/>
</dbReference>
<dbReference type="Gene3D" id="3.40.190.10">
    <property type="entry name" value="Periplasmic binding protein-like II"/>
    <property type="match status" value="2"/>
</dbReference>
<name>A0A3B0VKC3_9ZZZZ</name>
<organism evidence="21">
    <name type="scientific">hydrothermal vent metagenome</name>
    <dbReference type="NCBI Taxonomy" id="652676"/>
    <lineage>
        <taxon>unclassified sequences</taxon>
        <taxon>metagenomes</taxon>
        <taxon>ecological metagenomes</taxon>
    </lineage>
</organism>
<dbReference type="GO" id="GO:0005737">
    <property type="term" value="C:cytoplasm"/>
    <property type="evidence" value="ECO:0007669"/>
    <property type="project" value="UniProtKB-SubCell"/>
</dbReference>
<dbReference type="InterPro" id="IPR002912">
    <property type="entry name" value="ACT_dom"/>
</dbReference>
<evidence type="ECO:0000256" key="5">
    <source>
        <dbReference type="ARBA" id="ARBA00004817"/>
    </source>
</evidence>
<dbReference type="Pfam" id="PF00800">
    <property type="entry name" value="PDT"/>
    <property type="match status" value="1"/>
</dbReference>
<dbReference type="PANTHER" id="PTHR21022">
    <property type="entry name" value="PREPHENATE DEHYDRATASE P PROTEIN"/>
    <property type="match status" value="1"/>
</dbReference>
<keyword evidence="14" id="KW-0511">Multifunctional enzyme</keyword>
<dbReference type="PROSITE" id="PS00858">
    <property type="entry name" value="PREPHENATE_DEHYDR_2"/>
    <property type="match status" value="1"/>
</dbReference>
<dbReference type="CDD" id="cd13630">
    <property type="entry name" value="PBP2_PDT_1"/>
    <property type="match status" value="1"/>
</dbReference>
<dbReference type="SMART" id="SM00830">
    <property type="entry name" value="CM_2"/>
    <property type="match status" value="1"/>
</dbReference>
<comment type="subcellular location">
    <subcellularLocation>
        <location evidence="3">Cytoplasm</location>
    </subcellularLocation>
</comment>
<evidence type="ECO:0000256" key="3">
    <source>
        <dbReference type="ARBA" id="ARBA00004496"/>
    </source>
</evidence>
<comment type="catalytic activity">
    <reaction evidence="1">
        <text>chorismate = prephenate</text>
        <dbReference type="Rhea" id="RHEA:13897"/>
        <dbReference type="ChEBI" id="CHEBI:29748"/>
        <dbReference type="ChEBI" id="CHEBI:29934"/>
        <dbReference type="EC" id="5.4.99.5"/>
    </reaction>
</comment>
<evidence type="ECO:0000256" key="9">
    <source>
        <dbReference type="ARBA" id="ARBA00022605"/>
    </source>
</evidence>
<dbReference type="SUPFAM" id="SSF55021">
    <property type="entry name" value="ACT-like"/>
    <property type="match status" value="1"/>
</dbReference>
<evidence type="ECO:0000259" key="18">
    <source>
        <dbReference type="PROSITE" id="PS51168"/>
    </source>
</evidence>
<dbReference type="PROSITE" id="PS51671">
    <property type="entry name" value="ACT"/>
    <property type="match status" value="1"/>
</dbReference>
<gene>
    <name evidence="21" type="ORF">MNBD_GAMMA01-2282</name>
</gene>
<dbReference type="Gene3D" id="3.30.70.260">
    <property type="match status" value="1"/>
</dbReference>
<comment type="function">
    <text evidence="2">Catalyzes the Claisen rearrangement of chorismate to prephenate and the decarboxylation/dehydration of prephenate to phenylpyruvate.</text>
</comment>
<dbReference type="EC" id="4.2.1.51" evidence="6"/>
<evidence type="ECO:0000256" key="4">
    <source>
        <dbReference type="ARBA" id="ARBA00004741"/>
    </source>
</evidence>
<dbReference type="GO" id="GO:0004664">
    <property type="term" value="F:prephenate dehydratase activity"/>
    <property type="evidence" value="ECO:0007669"/>
    <property type="project" value="UniProtKB-EC"/>
</dbReference>
<dbReference type="GO" id="GO:0009094">
    <property type="term" value="P:L-phenylalanine biosynthetic process"/>
    <property type="evidence" value="ECO:0007669"/>
    <property type="project" value="UniProtKB-UniPathway"/>
</dbReference>
<dbReference type="NCBIfam" id="TIGR01807">
    <property type="entry name" value="CM_P2"/>
    <property type="match status" value="1"/>
</dbReference>
<dbReference type="InterPro" id="IPR002701">
    <property type="entry name" value="CM_II_prokaryot"/>
</dbReference>
<feature type="domain" description="Prephenate dehydratase" evidence="19">
    <location>
        <begin position="98"/>
        <end position="273"/>
    </location>
</feature>
<evidence type="ECO:0000256" key="16">
    <source>
        <dbReference type="ARBA" id="ARBA00031520"/>
    </source>
</evidence>
<dbReference type="FunFam" id="3.30.70.260:FF:000012">
    <property type="entry name" value="Prephenate dehydratase"/>
    <property type="match status" value="1"/>
</dbReference>
<dbReference type="UniPathway" id="UPA00121">
    <property type="reaction ID" value="UER00345"/>
</dbReference>
<evidence type="ECO:0000256" key="14">
    <source>
        <dbReference type="ARBA" id="ARBA00023268"/>
    </source>
</evidence>
<dbReference type="InterPro" id="IPR001086">
    <property type="entry name" value="Preph_deHydtase"/>
</dbReference>
<keyword evidence="8" id="KW-0963">Cytoplasm</keyword>
<sequence length="367" mass="40207">MANKDTDNKADLAKLRTKIDSIDASIQELISQRADVASKVAQSKQAAVTGGAFYRPEREAQVLRAVKARNNGPLKDETLIRLFREIMSACLAQQQPLKIAYLGPQGTFSEMATYQYFGHSICAMPVTSIDSIFAEVEAGIADFGMVPVENSTEGAVNNTLDMFLSSPLKICGELDLPINHNLISTAVSLHDIVTVFSHRQSLAQCRSWLKENLPHATNIAVSSNAEAAKRAQFTEHSAAIASESAATMYALNILHKEIEDQTDNSTRFLVIGKQILTASGKDKTSLLVAAKDQPGALFHILKPLSECGISMTRIESRPSKRGKWDYVFFIDVDGHKDDENLAKALRLLQRITTQLKVLGSYPQAIDS</sequence>
<evidence type="ECO:0000256" key="12">
    <source>
        <dbReference type="ARBA" id="ARBA00023235"/>
    </source>
</evidence>
<dbReference type="Pfam" id="PF01842">
    <property type="entry name" value="ACT"/>
    <property type="match status" value="1"/>
</dbReference>
<evidence type="ECO:0000256" key="11">
    <source>
        <dbReference type="ARBA" id="ARBA00023222"/>
    </source>
</evidence>
<dbReference type="FunFam" id="3.40.190.10:FF:000029">
    <property type="entry name" value="Chorismate mutase/Prephenate dehydratase"/>
    <property type="match status" value="1"/>
</dbReference>
<dbReference type="SUPFAM" id="SSF48600">
    <property type="entry name" value="Chorismate mutase II"/>
    <property type="match status" value="1"/>
</dbReference>
<dbReference type="Pfam" id="PF01817">
    <property type="entry name" value="CM_2"/>
    <property type="match status" value="1"/>
</dbReference>